<sequence>MANVLLVAYLLIVLALIVVILLQRSEGGALGIGGGGGGGLMTARGSANLLTRTTAILATLFFALAIGLTILNELDRGTSSILDSATSVEDGAAPTTVLDALNALGGNETSDLPLPVPPANETAPAPAATDLPVPANETAPATGTDAGATPAPVPAAPTGN</sequence>
<feature type="region of interest" description="Disordered" evidence="13">
    <location>
        <begin position="108"/>
        <end position="160"/>
    </location>
</feature>
<dbReference type="AlphaFoldDB" id="A0A934ISK0"/>
<evidence type="ECO:0000256" key="4">
    <source>
        <dbReference type="ARBA" id="ARBA00022448"/>
    </source>
</evidence>
<evidence type="ECO:0000256" key="7">
    <source>
        <dbReference type="ARBA" id="ARBA00022927"/>
    </source>
</evidence>
<keyword evidence="15" id="KW-1185">Reference proteome</keyword>
<keyword evidence="4 12" id="KW-0813">Transport</keyword>
<keyword evidence="10 12" id="KW-0472">Membrane</keyword>
<dbReference type="GO" id="GO:0009306">
    <property type="term" value="P:protein secretion"/>
    <property type="evidence" value="ECO:0007669"/>
    <property type="project" value="UniProtKB-UniRule"/>
</dbReference>
<proteinExistence type="inferred from homology"/>
<feature type="compositionally biased region" description="Low complexity" evidence="13">
    <location>
        <begin position="138"/>
        <end position="150"/>
    </location>
</feature>
<dbReference type="PANTHER" id="PTHR34182">
    <property type="entry name" value="PROTEIN-EXPORT MEMBRANE PROTEIN SECG"/>
    <property type="match status" value="1"/>
</dbReference>
<name>A0A934ISK0_9HYPH</name>
<keyword evidence="5 12" id="KW-1003">Cell membrane</keyword>
<dbReference type="PANTHER" id="PTHR34182:SF1">
    <property type="entry name" value="PROTEIN-EXPORT MEMBRANE PROTEIN SECG"/>
    <property type="match status" value="1"/>
</dbReference>
<dbReference type="GO" id="GO:0043952">
    <property type="term" value="P:protein transport by the Sec complex"/>
    <property type="evidence" value="ECO:0007669"/>
    <property type="project" value="TreeGrafter"/>
</dbReference>
<dbReference type="GO" id="GO:0015450">
    <property type="term" value="F:protein-transporting ATPase activity"/>
    <property type="evidence" value="ECO:0007669"/>
    <property type="project" value="UniProtKB-UniRule"/>
</dbReference>
<keyword evidence="7 12" id="KW-0653">Protein transport</keyword>
<comment type="subcellular location">
    <subcellularLocation>
        <location evidence="1 12">Cell membrane</location>
        <topology evidence="1 12">Multi-pass membrane protein</topology>
    </subcellularLocation>
</comment>
<evidence type="ECO:0000256" key="12">
    <source>
        <dbReference type="RuleBase" id="RU365087"/>
    </source>
</evidence>
<comment type="caution">
    <text evidence="14">The sequence shown here is derived from an EMBL/GenBank/DDBJ whole genome shotgun (WGS) entry which is preliminary data.</text>
</comment>
<keyword evidence="8 12" id="KW-1133">Transmembrane helix</keyword>
<evidence type="ECO:0000256" key="5">
    <source>
        <dbReference type="ARBA" id="ARBA00022475"/>
    </source>
</evidence>
<dbReference type="PRINTS" id="PR01651">
    <property type="entry name" value="SECGEXPORT"/>
</dbReference>
<organism evidence="14 15">
    <name type="scientific">Devosia sediminis</name>
    <dbReference type="NCBI Taxonomy" id="2798801"/>
    <lineage>
        <taxon>Bacteria</taxon>
        <taxon>Pseudomonadati</taxon>
        <taxon>Pseudomonadota</taxon>
        <taxon>Alphaproteobacteria</taxon>
        <taxon>Hyphomicrobiales</taxon>
        <taxon>Devosiaceae</taxon>
        <taxon>Devosia</taxon>
    </lineage>
</organism>
<protein>
    <recommendedName>
        <fullName evidence="3 12">Protein-export membrane protein SecG</fullName>
    </recommendedName>
</protein>
<comment type="similarity">
    <text evidence="2 12">Belongs to the SecG family.</text>
</comment>
<dbReference type="Pfam" id="PF03840">
    <property type="entry name" value="SecG"/>
    <property type="match status" value="1"/>
</dbReference>
<evidence type="ECO:0000256" key="3">
    <source>
        <dbReference type="ARBA" id="ARBA00017876"/>
    </source>
</evidence>
<dbReference type="GO" id="GO:0005886">
    <property type="term" value="C:plasma membrane"/>
    <property type="evidence" value="ECO:0007669"/>
    <property type="project" value="UniProtKB-SubCell"/>
</dbReference>
<keyword evidence="9 12" id="KW-0811">Translocation</keyword>
<accession>A0A934ISK0</accession>
<evidence type="ECO:0000256" key="6">
    <source>
        <dbReference type="ARBA" id="ARBA00022692"/>
    </source>
</evidence>
<comment type="caution">
    <text evidence="12">Lacks conserved residue(s) required for the propagation of feature annotation.</text>
</comment>
<evidence type="ECO:0000256" key="1">
    <source>
        <dbReference type="ARBA" id="ARBA00004651"/>
    </source>
</evidence>
<evidence type="ECO:0000256" key="2">
    <source>
        <dbReference type="ARBA" id="ARBA00008445"/>
    </source>
</evidence>
<feature type="transmembrane region" description="Helical" evidence="12">
    <location>
        <begin position="51"/>
        <end position="71"/>
    </location>
</feature>
<dbReference type="NCBIfam" id="TIGR00810">
    <property type="entry name" value="secG"/>
    <property type="match status" value="1"/>
</dbReference>
<dbReference type="RefSeq" id="WP_198875568.1">
    <property type="nucleotide sequence ID" value="NZ_JAEKMH010000001.1"/>
</dbReference>
<evidence type="ECO:0000256" key="8">
    <source>
        <dbReference type="ARBA" id="ARBA00022989"/>
    </source>
</evidence>
<dbReference type="EMBL" id="JAEKMH010000001">
    <property type="protein sequence ID" value="MBJ3784401.1"/>
    <property type="molecule type" value="Genomic_DNA"/>
</dbReference>
<feature type="compositionally biased region" description="Low complexity" evidence="13">
    <location>
        <begin position="119"/>
        <end position="128"/>
    </location>
</feature>
<dbReference type="InterPro" id="IPR004692">
    <property type="entry name" value="SecG"/>
</dbReference>
<reference evidence="14" key="1">
    <citation type="submission" date="2020-12" db="EMBL/GenBank/DDBJ databases">
        <title>Devosia sp. MSA67 isolated from Mo River.</title>
        <authorList>
            <person name="Ma F."/>
            <person name="Zi Z."/>
        </authorList>
    </citation>
    <scope>NUCLEOTIDE SEQUENCE</scope>
    <source>
        <strain evidence="14">MSA67</strain>
    </source>
</reference>
<dbReference type="GO" id="GO:0065002">
    <property type="term" value="P:intracellular protein transmembrane transport"/>
    <property type="evidence" value="ECO:0007669"/>
    <property type="project" value="TreeGrafter"/>
</dbReference>
<evidence type="ECO:0000256" key="11">
    <source>
        <dbReference type="ARBA" id="ARBA00025182"/>
    </source>
</evidence>
<comment type="function">
    <text evidence="11 12">Involved in protein export. Participates in an early event of protein translocation.</text>
</comment>
<evidence type="ECO:0000313" key="15">
    <source>
        <dbReference type="Proteomes" id="UP000602124"/>
    </source>
</evidence>
<gene>
    <name evidence="14" type="primary">secG</name>
    <name evidence="14" type="ORF">JEQ47_06685</name>
</gene>
<dbReference type="Proteomes" id="UP000602124">
    <property type="component" value="Unassembled WGS sequence"/>
</dbReference>
<evidence type="ECO:0000313" key="14">
    <source>
        <dbReference type="EMBL" id="MBJ3784401.1"/>
    </source>
</evidence>
<evidence type="ECO:0000256" key="9">
    <source>
        <dbReference type="ARBA" id="ARBA00023010"/>
    </source>
</evidence>
<keyword evidence="6 12" id="KW-0812">Transmembrane</keyword>
<evidence type="ECO:0000256" key="10">
    <source>
        <dbReference type="ARBA" id="ARBA00023136"/>
    </source>
</evidence>
<feature type="compositionally biased region" description="Pro residues" evidence="13">
    <location>
        <begin position="151"/>
        <end position="160"/>
    </location>
</feature>
<evidence type="ECO:0000256" key="13">
    <source>
        <dbReference type="SAM" id="MobiDB-lite"/>
    </source>
</evidence>